<sequence>MYESVIYQDILEKGRRRGAISMVLRLLHRRIGALTPELQARIQTLSIAQLEELGEALLDFSQPTNNPYFWIVHNFCPLH</sequence>
<evidence type="ECO:0000313" key="3">
    <source>
        <dbReference type="Proteomes" id="UP000641646"/>
    </source>
</evidence>
<evidence type="ECO:0000259" key="1">
    <source>
        <dbReference type="Pfam" id="PF14261"/>
    </source>
</evidence>
<dbReference type="RefSeq" id="WP_190464022.1">
    <property type="nucleotide sequence ID" value="NZ_JACJPW010000018.1"/>
</dbReference>
<dbReference type="PANTHER" id="PTHR35586:SF2">
    <property type="entry name" value="SLL1542 PROTEIN"/>
    <property type="match status" value="1"/>
</dbReference>
<reference evidence="2" key="1">
    <citation type="journal article" date="2015" name="ISME J.">
        <title>Draft Genome Sequence of Streptomyces incarnatus NRRL8089, which Produces the Nucleoside Antibiotic Sinefungin.</title>
        <authorList>
            <person name="Oshima K."/>
            <person name="Hattori M."/>
            <person name="Shimizu H."/>
            <person name="Fukuda K."/>
            <person name="Nemoto M."/>
            <person name="Inagaki K."/>
            <person name="Tamura T."/>
        </authorList>
    </citation>
    <scope>NUCLEOTIDE SEQUENCE</scope>
    <source>
        <strain evidence="2">FACHB-1375</strain>
    </source>
</reference>
<reference evidence="2" key="2">
    <citation type="submission" date="2020-08" db="EMBL/GenBank/DDBJ databases">
        <authorList>
            <person name="Chen M."/>
            <person name="Teng W."/>
            <person name="Zhao L."/>
            <person name="Hu C."/>
            <person name="Zhou Y."/>
            <person name="Han B."/>
            <person name="Song L."/>
            <person name="Shu W."/>
        </authorList>
    </citation>
    <scope>NUCLEOTIDE SEQUENCE</scope>
    <source>
        <strain evidence="2">FACHB-1375</strain>
    </source>
</reference>
<dbReference type="EMBL" id="JACJPW010000018">
    <property type="protein sequence ID" value="MBD2181257.1"/>
    <property type="molecule type" value="Genomic_DNA"/>
</dbReference>
<protein>
    <submittedName>
        <fullName evidence="2">DUF4351 domain-containing protein</fullName>
    </submittedName>
</protein>
<feature type="domain" description="DUF4351" evidence="1">
    <location>
        <begin position="12"/>
        <end position="62"/>
    </location>
</feature>
<proteinExistence type="predicted"/>
<organism evidence="2 3">
    <name type="scientific">Aerosakkonema funiforme FACHB-1375</name>
    <dbReference type="NCBI Taxonomy" id="2949571"/>
    <lineage>
        <taxon>Bacteria</taxon>
        <taxon>Bacillati</taxon>
        <taxon>Cyanobacteriota</taxon>
        <taxon>Cyanophyceae</taxon>
        <taxon>Oscillatoriophycideae</taxon>
        <taxon>Aerosakkonematales</taxon>
        <taxon>Aerosakkonemataceae</taxon>
        <taxon>Aerosakkonema</taxon>
    </lineage>
</organism>
<dbReference type="InterPro" id="IPR025587">
    <property type="entry name" value="DUF4351"/>
</dbReference>
<dbReference type="PANTHER" id="PTHR35586">
    <property type="entry name" value="SLL1691 PROTEIN"/>
    <property type="match status" value="1"/>
</dbReference>
<accession>A0A926VE15</accession>
<evidence type="ECO:0000313" key="2">
    <source>
        <dbReference type="EMBL" id="MBD2181257.1"/>
    </source>
</evidence>
<dbReference type="AlphaFoldDB" id="A0A926VE15"/>
<gene>
    <name evidence="2" type="ORF">H6G03_09095</name>
</gene>
<comment type="caution">
    <text evidence="2">The sequence shown here is derived from an EMBL/GenBank/DDBJ whole genome shotgun (WGS) entry which is preliminary data.</text>
</comment>
<keyword evidence="3" id="KW-1185">Reference proteome</keyword>
<dbReference type="Proteomes" id="UP000641646">
    <property type="component" value="Unassembled WGS sequence"/>
</dbReference>
<name>A0A926VE15_9CYAN</name>
<dbReference type="Pfam" id="PF14261">
    <property type="entry name" value="DUF4351"/>
    <property type="match status" value="1"/>
</dbReference>